<name>A0ABP8XG24_9ACTN</name>
<reference evidence="3" key="1">
    <citation type="journal article" date="2019" name="Int. J. Syst. Evol. Microbiol.">
        <title>The Global Catalogue of Microorganisms (GCM) 10K type strain sequencing project: providing services to taxonomists for standard genome sequencing and annotation.</title>
        <authorList>
            <consortium name="The Broad Institute Genomics Platform"/>
            <consortium name="The Broad Institute Genome Sequencing Center for Infectious Disease"/>
            <person name="Wu L."/>
            <person name="Ma J."/>
        </authorList>
    </citation>
    <scope>NUCLEOTIDE SEQUENCE [LARGE SCALE GENOMIC DNA]</scope>
    <source>
        <strain evidence="3">JCM 18531</strain>
    </source>
</reference>
<evidence type="ECO:0000256" key="1">
    <source>
        <dbReference type="SAM" id="MobiDB-lite"/>
    </source>
</evidence>
<evidence type="ECO:0000313" key="2">
    <source>
        <dbReference type="EMBL" id="GAA4706187.1"/>
    </source>
</evidence>
<accession>A0ABP8XG24</accession>
<comment type="caution">
    <text evidence="2">The sequence shown here is derived from an EMBL/GenBank/DDBJ whole genome shotgun (WGS) entry which is preliminary data.</text>
</comment>
<sequence length="80" mass="8479">MLAPVADGSRSMTTYRPAFRVTPGELPPVAADADSRGTPASRAARTAPVDTAPRIRRDRELLADAHPENVTASPKVTKVV</sequence>
<protein>
    <submittedName>
        <fullName evidence="2">Uncharacterized protein</fullName>
    </submittedName>
</protein>
<dbReference type="EMBL" id="BAABKM010000002">
    <property type="protein sequence ID" value="GAA4706187.1"/>
    <property type="molecule type" value="Genomic_DNA"/>
</dbReference>
<proteinExistence type="predicted"/>
<dbReference type="Proteomes" id="UP001499974">
    <property type="component" value="Unassembled WGS sequence"/>
</dbReference>
<organism evidence="2 3">
    <name type="scientific">Nocardioides conyzicola</name>
    <dbReference type="NCBI Taxonomy" id="1651781"/>
    <lineage>
        <taxon>Bacteria</taxon>
        <taxon>Bacillati</taxon>
        <taxon>Actinomycetota</taxon>
        <taxon>Actinomycetes</taxon>
        <taxon>Propionibacteriales</taxon>
        <taxon>Nocardioidaceae</taxon>
        <taxon>Nocardioides</taxon>
    </lineage>
</organism>
<feature type="region of interest" description="Disordered" evidence="1">
    <location>
        <begin position="1"/>
        <end position="80"/>
    </location>
</feature>
<feature type="compositionally biased region" description="Basic and acidic residues" evidence="1">
    <location>
        <begin position="53"/>
        <end position="67"/>
    </location>
</feature>
<keyword evidence="3" id="KW-1185">Reference proteome</keyword>
<evidence type="ECO:0000313" key="3">
    <source>
        <dbReference type="Proteomes" id="UP001499974"/>
    </source>
</evidence>
<gene>
    <name evidence="2" type="ORF">GCM10023349_25260</name>
</gene>